<evidence type="ECO:0000256" key="5">
    <source>
        <dbReference type="ARBA" id="ARBA00023136"/>
    </source>
</evidence>
<comment type="subcellular location">
    <subcellularLocation>
        <location evidence="1">Membrane</location>
        <topology evidence="1">Peripheral membrane protein</topology>
    </subcellularLocation>
</comment>
<keyword evidence="10" id="KW-1185">Reference proteome</keyword>
<protein>
    <recommendedName>
        <fullName evidence="11">Target of Myb protein 1</fullName>
    </recommendedName>
</protein>
<dbReference type="Proteomes" id="UP001279734">
    <property type="component" value="Unassembled WGS sequence"/>
</dbReference>
<evidence type="ECO:0000313" key="10">
    <source>
        <dbReference type="Proteomes" id="UP001279734"/>
    </source>
</evidence>
<sequence length="371" mass="40919">MEKSKLASIGERLKSGGAQMGRLVSLKVKEMKDLLQTPTPELKIVDQATASNLESPDWGLNLRICALINSEELSGTEIVRAIKKKIGSGDVTSQKLSLELLEGCAMNCEKVLSEIASEKVLEEMVKVIENPQEERESRVRVMEMIRAWGESEDLNYLPVFRQTYENLQQRGMSSQVQEGALPPMQYSLESYDGEHPISPPENYPIPEAELGGASETILLYNYGRLSMEEKKEFLEITRTSVEVLSSLMSSAAEPNLSKDDLTISMLEKCKDSQPLLQRIVESTTDDEGTLFEALNLHDELHRVISKFEEMEVSGKPEEQPPQELNTVDTHSPTQIGAQNGAVRTDSAERENGGGTTAADSAGASVEPSSNK</sequence>
<feature type="compositionally biased region" description="Basic and acidic residues" evidence="6">
    <location>
        <begin position="309"/>
        <end position="318"/>
    </location>
</feature>
<accession>A0AAD3T009</accession>
<dbReference type="GO" id="GO:0016020">
    <property type="term" value="C:membrane"/>
    <property type="evidence" value="ECO:0007669"/>
    <property type="project" value="UniProtKB-SubCell"/>
</dbReference>
<gene>
    <name evidence="9" type="ORF">Nepgr_022727</name>
</gene>
<dbReference type="InterPro" id="IPR002014">
    <property type="entry name" value="VHS_dom"/>
</dbReference>
<dbReference type="InterPro" id="IPR038425">
    <property type="entry name" value="GAT_sf"/>
</dbReference>
<dbReference type="PANTHER" id="PTHR46646:SF5">
    <property type="entry name" value="TOM1-LIKE PROTEIN 2"/>
    <property type="match status" value="1"/>
</dbReference>
<dbReference type="CDD" id="cd03561">
    <property type="entry name" value="VHS"/>
    <property type="match status" value="1"/>
</dbReference>
<reference evidence="9" key="1">
    <citation type="submission" date="2023-05" db="EMBL/GenBank/DDBJ databases">
        <title>Nepenthes gracilis genome sequencing.</title>
        <authorList>
            <person name="Fukushima K."/>
        </authorList>
    </citation>
    <scope>NUCLEOTIDE SEQUENCE</scope>
    <source>
        <strain evidence="9">SING2019-196</strain>
    </source>
</reference>
<evidence type="ECO:0000256" key="2">
    <source>
        <dbReference type="ARBA" id="ARBA00007708"/>
    </source>
</evidence>
<dbReference type="PANTHER" id="PTHR46646">
    <property type="entry name" value="TOM1-LIKE PROTEIN 1"/>
    <property type="match status" value="1"/>
</dbReference>
<dbReference type="EMBL" id="BSYO01000022">
    <property type="protein sequence ID" value="GMH20885.1"/>
    <property type="molecule type" value="Genomic_DNA"/>
</dbReference>
<dbReference type="GO" id="GO:0005737">
    <property type="term" value="C:cytoplasm"/>
    <property type="evidence" value="ECO:0007669"/>
    <property type="project" value="UniProtKB-ARBA"/>
</dbReference>
<dbReference type="InterPro" id="IPR044836">
    <property type="entry name" value="TOL_plant"/>
</dbReference>
<evidence type="ECO:0000313" key="9">
    <source>
        <dbReference type="EMBL" id="GMH20885.1"/>
    </source>
</evidence>
<dbReference type="PROSITE" id="PS50909">
    <property type="entry name" value="GAT"/>
    <property type="match status" value="1"/>
</dbReference>
<comment type="caution">
    <text evidence="9">The sequence shown here is derived from an EMBL/GenBank/DDBJ whole genome shotgun (WGS) entry which is preliminary data.</text>
</comment>
<feature type="region of interest" description="Disordered" evidence="6">
    <location>
        <begin position="309"/>
        <end position="371"/>
    </location>
</feature>
<feature type="domain" description="GAT" evidence="8">
    <location>
        <begin position="225"/>
        <end position="312"/>
    </location>
</feature>
<evidence type="ECO:0000259" key="7">
    <source>
        <dbReference type="PROSITE" id="PS50179"/>
    </source>
</evidence>
<dbReference type="AlphaFoldDB" id="A0AAD3T009"/>
<evidence type="ECO:0000256" key="1">
    <source>
        <dbReference type="ARBA" id="ARBA00004170"/>
    </source>
</evidence>
<keyword evidence="3" id="KW-0813">Transport</keyword>
<dbReference type="Gene3D" id="1.25.40.90">
    <property type="match status" value="1"/>
</dbReference>
<dbReference type="GO" id="GO:0043328">
    <property type="term" value="P:protein transport to vacuole involved in ubiquitin-dependent protein catabolic process via the multivesicular body sorting pathway"/>
    <property type="evidence" value="ECO:0007669"/>
    <property type="project" value="InterPro"/>
</dbReference>
<dbReference type="Pfam" id="PF00790">
    <property type="entry name" value="VHS"/>
    <property type="match status" value="1"/>
</dbReference>
<feature type="domain" description="VHS" evidence="7">
    <location>
        <begin position="48"/>
        <end position="175"/>
    </location>
</feature>
<evidence type="ECO:0000256" key="6">
    <source>
        <dbReference type="SAM" id="MobiDB-lite"/>
    </source>
</evidence>
<dbReference type="Pfam" id="PF03127">
    <property type="entry name" value="GAT"/>
    <property type="match status" value="1"/>
</dbReference>
<name>A0AAD3T009_NEPGR</name>
<organism evidence="9 10">
    <name type="scientific">Nepenthes gracilis</name>
    <name type="common">Slender pitcher plant</name>
    <dbReference type="NCBI Taxonomy" id="150966"/>
    <lineage>
        <taxon>Eukaryota</taxon>
        <taxon>Viridiplantae</taxon>
        <taxon>Streptophyta</taxon>
        <taxon>Embryophyta</taxon>
        <taxon>Tracheophyta</taxon>
        <taxon>Spermatophyta</taxon>
        <taxon>Magnoliopsida</taxon>
        <taxon>eudicotyledons</taxon>
        <taxon>Gunneridae</taxon>
        <taxon>Pentapetalae</taxon>
        <taxon>Caryophyllales</taxon>
        <taxon>Nepenthaceae</taxon>
        <taxon>Nepenthes</taxon>
    </lineage>
</organism>
<keyword evidence="4" id="KW-0653">Protein transport</keyword>
<keyword evidence="5" id="KW-0472">Membrane</keyword>
<dbReference type="SUPFAM" id="SSF89009">
    <property type="entry name" value="GAT-like domain"/>
    <property type="match status" value="1"/>
</dbReference>
<comment type="similarity">
    <text evidence="2">Belongs to the TOM1 family.</text>
</comment>
<dbReference type="PROSITE" id="PS50179">
    <property type="entry name" value="VHS"/>
    <property type="match status" value="1"/>
</dbReference>
<proteinExistence type="inferred from homology"/>
<dbReference type="SMART" id="SM00288">
    <property type="entry name" value="VHS"/>
    <property type="match status" value="1"/>
</dbReference>
<evidence type="ECO:0000259" key="8">
    <source>
        <dbReference type="PROSITE" id="PS50909"/>
    </source>
</evidence>
<dbReference type="GO" id="GO:0043130">
    <property type="term" value="F:ubiquitin binding"/>
    <property type="evidence" value="ECO:0007669"/>
    <property type="project" value="InterPro"/>
</dbReference>
<dbReference type="InterPro" id="IPR008942">
    <property type="entry name" value="ENTH_VHS"/>
</dbReference>
<evidence type="ECO:0000256" key="3">
    <source>
        <dbReference type="ARBA" id="ARBA00022448"/>
    </source>
</evidence>
<dbReference type="GO" id="GO:0035091">
    <property type="term" value="F:phosphatidylinositol binding"/>
    <property type="evidence" value="ECO:0007669"/>
    <property type="project" value="InterPro"/>
</dbReference>
<evidence type="ECO:0000256" key="4">
    <source>
        <dbReference type="ARBA" id="ARBA00022927"/>
    </source>
</evidence>
<dbReference type="Gene3D" id="1.20.58.160">
    <property type="match status" value="1"/>
</dbReference>
<evidence type="ECO:0008006" key="11">
    <source>
        <dbReference type="Google" id="ProtNLM"/>
    </source>
</evidence>
<dbReference type="SUPFAM" id="SSF48464">
    <property type="entry name" value="ENTH/VHS domain"/>
    <property type="match status" value="1"/>
</dbReference>
<dbReference type="InterPro" id="IPR004152">
    <property type="entry name" value="GAT_dom"/>
</dbReference>
<feature type="compositionally biased region" description="Polar residues" evidence="6">
    <location>
        <begin position="322"/>
        <end position="337"/>
    </location>
</feature>